<accession>A0A0A8YWA7</accession>
<dbReference type="AlphaFoldDB" id="A0A0A8YWA7"/>
<reference evidence="1" key="1">
    <citation type="submission" date="2014-09" db="EMBL/GenBank/DDBJ databases">
        <authorList>
            <person name="Magalhaes I.L.F."/>
            <person name="Oliveira U."/>
            <person name="Santos F.R."/>
            <person name="Vidigal T.H.D.A."/>
            <person name="Brescovit A.D."/>
            <person name="Santos A.J."/>
        </authorList>
    </citation>
    <scope>NUCLEOTIDE SEQUENCE</scope>
    <source>
        <tissue evidence="1">Shoot tissue taken approximately 20 cm above the soil surface</tissue>
    </source>
</reference>
<proteinExistence type="predicted"/>
<evidence type="ECO:0000313" key="1">
    <source>
        <dbReference type="EMBL" id="JAD28775.1"/>
    </source>
</evidence>
<protein>
    <submittedName>
        <fullName evidence="1">Uncharacterized protein</fullName>
    </submittedName>
</protein>
<name>A0A0A8YWA7_ARUDO</name>
<organism evidence="1">
    <name type="scientific">Arundo donax</name>
    <name type="common">Giant reed</name>
    <name type="synonym">Donax arundinaceus</name>
    <dbReference type="NCBI Taxonomy" id="35708"/>
    <lineage>
        <taxon>Eukaryota</taxon>
        <taxon>Viridiplantae</taxon>
        <taxon>Streptophyta</taxon>
        <taxon>Embryophyta</taxon>
        <taxon>Tracheophyta</taxon>
        <taxon>Spermatophyta</taxon>
        <taxon>Magnoliopsida</taxon>
        <taxon>Liliopsida</taxon>
        <taxon>Poales</taxon>
        <taxon>Poaceae</taxon>
        <taxon>PACMAD clade</taxon>
        <taxon>Arundinoideae</taxon>
        <taxon>Arundineae</taxon>
        <taxon>Arundo</taxon>
    </lineage>
</organism>
<dbReference type="EMBL" id="GBRH01269120">
    <property type="protein sequence ID" value="JAD28775.1"/>
    <property type="molecule type" value="Transcribed_RNA"/>
</dbReference>
<sequence length="32" mass="3690">MLISYSGCKPFQLVKHAISYSRVYTGTEIKRL</sequence>
<reference evidence="1" key="2">
    <citation type="journal article" date="2015" name="Data Brief">
        <title>Shoot transcriptome of the giant reed, Arundo donax.</title>
        <authorList>
            <person name="Barrero R.A."/>
            <person name="Guerrero F.D."/>
            <person name="Moolhuijzen P."/>
            <person name="Goolsby J.A."/>
            <person name="Tidwell J."/>
            <person name="Bellgard S.E."/>
            <person name="Bellgard M.I."/>
        </authorList>
    </citation>
    <scope>NUCLEOTIDE SEQUENCE</scope>
    <source>
        <tissue evidence="1">Shoot tissue taken approximately 20 cm above the soil surface</tissue>
    </source>
</reference>